<sequence length="187" mass="19740">MSGVLVQGCAILLAFAVVGCSAVNESPKPVSVAGVVTPIAVVATSKSASKSASKSVTLLDRVVWNAQKQQGKMYRWGGTSPVSGFDCSGLTQYAFRNGAQVSIPRTAAEQYAAAVKVPKEQSQKGDLVFFNTSGKRVSHVGIYLGNNKFVHAPRTGRAIATDQLKGYWANRLVGFGRIPGACRPSYS</sequence>
<dbReference type="PANTHER" id="PTHR47053">
    <property type="entry name" value="MUREIN DD-ENDOPEPTIDASE MEPH-RELATED"/>
    <property type="match status" value="1"/>
</dbReference>
<evidence type="ECO:0000256" key="5">
    <source>
        <dbReference type="SAM" id="SignalP"/>
    </source>
</evidence>
<protein>
    <submittedName>
        <fullName evidence="7">C40 family peptidase</fullName>
    </submittedName>
</protein>
<evidence type="ECO:0000313" key="8">
    <source>
        <dbReference type="Proteomes" id="UP000672039"/>
    </source>
</evidence>
<keyword evidence="4" id="KW-0788">Thiol protease</keyword>
<dbReference type="RefSeq" id="WP_210222792.1">
    <property type="nucleotide sequence ID" value="NZ_CP072801.1"/>
</dbReference>
<evidence type="ECO:0000256" key="2">
    <source>
        <dbReference type="ARBA" id="ARBA00022670"/>
    </source>
</evidence>
<dbReference type="InterPro" id="IPR038765">
    <property type="entry name" value="Papain-like_cys_pep_sf"/>
</dbReference>
<feature type="domain" description="NlpC/P60" evidence="6">
    <location>
        <begin position="56"/>
        <end position="179"/>
    </location>
</feature>
<dbReference type="SUPFAM" id="SSF54001">
    <property type="entry name" value="Cysteine proteinases"/>
    <property type="match status" value="1"/>
</dbReference>
<feature type="chain" id="PRO_5045384022" evidence="5">
    <location>
        <begin position="17"/>
        <end position="187"/>
    </location>
</feature>
<evidence type="ECO:0000256" key="1">
    <source>
        <dbReference type="ARBA" id="ARBA00007074"/>
    </source>
</evidence>
<dbReference type="Gene3D" id="3.90.1720.10">
    <property type="entry name" value="endopeptidase domain like (from Nostoc punctiforme)"/>
    <property type="match status" value="1"/>
</dbReference>
<keyword evidence="2" id="KW-0645">Protease</keyword>
<dbReference type="InterPro" id="IPR000064">
    <property type="entry name" value="NLP_P60_dom"/>
</dbReference>
<proteinExistence type="inferred from homology"/>
<keyword evidence="3" id="KW-0378">Hydrolase</keyword>
<comment type="similarity">
    <text evidence="1">Belongs to the peptidase C40 family.</text>
</comment>
<dbReference type="InterPro" id="IPR051202">
    <property type="entry name" value="Peptidase_C40"/>
</dbReference>
<dbReference type="Proteomes" id="UP000672039">
    <property type="component" value="Chromosome"/>
</dbReference>
<evidence type="ECO:0000256" key="4">
    <source>
        <dbReference type="ARBA" id="ARBA00022807"/>
    </source>
</evidence>
<gene>
    <name evidence="7" type="ORF">J9253_00370</name>
</gene>
<name>A0ABX7WTC2_9GAMM</name>
<evidence type="ECO:0000259" key="6">
    <source>
        <dbReference type="PROSITE" id="PS51935"/>
    </source>
</evidence>
<reference evidence="7 8" key="1">
    <citation type="submission" date="2021-04" db="EMBL/GenBank/DDBJ databases">
        <title>Genomics, taxonomy and metabolism of representatives of sulfur bacteria of the genus Thiothrix: Thiothrix fructosivorans QT, Thiothrix unzii A1T and three new species, Thiothrix subterranea sp. nov., Thiothrix litoralis sp. nov. and 'Candidatus Thiothrix anitrata' sp. nov.</title>
        <authorList>
            <person name="Ravin N.V."/>
            <person name="Smolyakov D."/>
            <person name="Rudenko T.S."/>
            <person name="Mardanov A.V."/>
            <person name="Beletsky A.V."/>
            <person name="Markov N.D."/>
            <person name="Fomenkov A.I."/>
            <person name="Roberts R.J."/>
            <person name="Karnachuk O.V."/>
            <person name="Novikov A."/>
            <person name="Grabovich M.Y."/>
        </authorList>
    </citation>
    <scope>NUCLEOTIDE SEQUENCE [LARGE SCALE GENOMIC DNA]</scope>
    <source>
        <strain evidence="7 8">AS</strain>
    </source>
</reference>
<feature type="signal peptide" evidence="5">
    <location>
        <begin position="1"/>
        <end position="16"/>
    </location>
</feature>
<keyword evidence="8" id="KW-1185">Reference proteome</keyword>
<dbReference type="PROSITE" id="PS51935">
    <property type="entry name" value="NLPC_P60"/>
    <property type="match status" value="1"/>
</dbReference>
<accession>A0ABX7WTC2</accession>
<dbReference type="Pfam" id="PF00877">
    <property type="entry name" value="NLPC_P60"/>
    <property type="match status" value="1"/>
</dbReference>
<keyword evidence="5" id="KW-0732">Signal</keyword>
<evidence type="ECO:0000313" key="7">
    <source>
        <dbReference type="EMBL" id="QTR46456.1"/>
    </source>
</evidence>
<organism evidence="7 8">
    <name type="scientific">Thiothrix litoralis</name>
    <dbReference type="NCBI Taxonomy" id="2891210"/>
    <lineage>
        <taxon>Bacteria</taxon>
        <taxon>Pseudomonadati</taxon>
        <taxon>Pseudomonadota</taxon>
        <taxon>Gammaproteobacteria</taxon>
        <taxon>Thiotrichales</taxon>
        <taxon>Thiotrichaceae</taxon>
        <taxon>Thiothrix</taxon>
    </lineage>
</organism>
<dbReference type="EMBL" id="CP072801">
    <property type="protein sequence ID" value="QTR46456.1"/>
    <property type="molecule type" value="Genomic_DNA"/>
</dbReference>
<evidence type="ECO:0000256" key="3">
    <source>
        <dbReference type="ARBA" id="ARBA00022801"/>
    </source>
</evidence>
<dbReference type="PANTHER" id="PTHR47053:SF1">
    <property type="entry name" value="MUREIN DD-ENDOPEPTIDASE MEPH-RELATED"/>
    <property type="match status" value="1"/>
</dbReference>